<gene>
    <name evidence="1" type="ORF">LCGC14_2723200</name>
</gene>
<protein>
    <submittedName>
        <fullName evidence="1">Uncharacterized protein</fullName>
    </submittedName>
</protein>
<dbReference type="EMBL" id="LAZR01049111">
    <property type="protein sequence ID" value="KKK90417.1"/>
    <property type="molecule type" value="Genomic_DNA"/>
</dbReference>
<evidence type="ECO:0000313" key="1">
    <source>
        <dbReference type="EMBL" id="KKK90417.1"/>
    </source>
</evidence>
<comment type="caution">
    <text evidence="1">The sequence shown here is derived from an EMBL/GenBank/DDBJ whole genome shotgun (WGS) entry which is preliminary data.</text>
</comment>
<dbReference type="AlphaFoldDB" id="A0A0F8Z9G3"/>
<sequence length="63" mass="6953">MSIGYKVTGKTIKGRCSCGHIAKKNEVYYITKGRRADLFSQCLKCGTPQGKTSIDINKVNTIK</sequence>
<proteinExistence type="predicted"/>
<organism evidence="1">
    <name type="scientific">marine sediment metagenome</name>
    <dbReference type="NCBI Taxonomy" id="412755"/>
    <lineage>
        <taxon>unclassified sequences</taxon>
        <taxon>metagenomes</taxon>
        <taxon>ecological metagenomes</taxon>
    </lineage>
</organism>
<accession>A0A0F8Z9G3</accession>
<reference evidence="1" key="1">
    <citation type="journal article" date="2015" name="Nature">
        <title>Complex archaea that bridge the gap between prokaryotes and eukaryotes.</title>
        <authorList>
            <person name="Spang A."/>
            <person name="Saw J.H."/>
            <person name="Jorgensen S.L."/>
            <person name="Zaremba-Niedzwiedzka K."/>
            <person name="Martijn J."/>
            <person name="Lind A.E."/>
            <person name="van Eijk R."/>
            <person name="Schleper C."/>
            <person name="Guy L."/>
            <person name="Ettema T.J."/>
        </authorList>
    </citation>
    <scope>NUCLEOTIDE SEQUENCE</scope>
</reference>
<name>A0A0F8Z9G3_9ZZZZ</name>